<accession>A0A1Y3AYF0</accession>
<name>A0A1Y3AYF0_EURMA</name>
<dbReference type="EMBL" id="MUJZ01055245">
    <property type="protein sequence ID" value="OTF72653.1"/>
    <property type="molecule type" value="Genomic_DNA"/>
</dbReference>
<evidence type="ECO:0000256" key="1">
    <source>
        <dbReference type="SAM" id="MobiDB-lite"/>
    </source>
</evidence>
<keyword evidence="2" id="KW-0472">Membrane</keyword>
<dbReference type="Proteomes" id="UP000194236">
    <property type="component" value="Unassembled WGS sequence"/>
</dbReference>
<feature type="region of interest" description="Disordered" evidence="1">
    <location>
        <begin position="236"/>
        <end position="272"/>
    </location>
</feature>
<feature type="compositionally biased region" description="Polar residues" evidence="1">
    <location>
        <begin position="339"/>
        <end position="360"/>
    </location>
</feature>
<sequence length="402" mass="45761">TEVPTTVNREDVYETVTITLPPPYDDSRDDGYFKRRPTTTTTTTSSTEMPSMTLQPMMETFEPHHHFQHDQDLMADQIPMFHPMISPPHHPQPTIITPFMPPPPIQSQHPTLMTAPLPRQCHFRIETICPTMAMVRRSQFQCFGDGIIHCDGRVSRMCRLFERQSYLRDQMQDDVHDISSSTSTTTDMPPPMIRYYRPDPRNYFYCNQPLMTDECVGVTECISDASFMTDMMDNPMATMNEEDEGPDIEYKKSSSSPHINHRPRPHSNFRPKQSEYEVNENDETIITAKPPPRYHSSPEEIMPEFDTTTVATSISTAIPTTTVSASKFDQDSMMMADDNGQSSSLRANQHDPPTTTRSHQPLSRVQVGLIGALIALGSLMFVMVAAVAYYSTEQNRKNENHT</sequence>
<organism evidence="3 4">
    <name type="scientific">Euroglyphus maynei</name>
    <name type="common">Mayne's house dust mite</name>
    <dbReference type="NCBI Taxonomy" id="6958"/>
    <lineage>
        <taxon>Eukaryota</taxon>
        <taxon>Metazoa</taxon>
        <taxon>Ecdysozoa</taxon>
        <taxon>Arthropoda</taxon>
        <taxon>Chelicerata</taxon>
        <taxon>Arachnida</taxon>
        <taxon>Acari</taxon>
        <taxon>Acariformes</taxon>
        <taxon>Sarcoptiformes</taxon>
        <taxon>Astigmata</taxon>
        <taxon>Psoroptidia</taxon>
        <taxon>Analgoidea</taxon>
        <taxon>Pyroglyphidae</taxon>
        <taxon>Pyroglyphinae</taxon>
        <taxon>Euroglyphus</taxon>
    </lineage>
</organism>
<evidence type="ECO:0000256" key="2">
    <source>
        <dbReference type="SAM" id="Phobius"/>
    </source>
</evidence>
<comment type="caution">
    <text evidence="3">The sequence shown here is derived from an EMBL/GenBank/DDBJ whole genome shotgun (WGS) entry which is preliminary data.</text>
</comment>
<feature type="transmembrane region" description="Helical" evidence="2">
    <location>
        <begin position="367"/>
        <end position="390"/>
    </location>
</feature>
<feature type="compositionally biased region" description="Basic residues" evidence="1">
    <location>
        <begin position="259"/>
        <end position="269"/>
    </location>
</feature>
<protein>
    <submittedName>
        <fullName evidence="3">Uncharacterized protein</fullName>
    </submittedName>
</protein>
<keyword evidence="2" id="KW-0812">Transmembrane</keyword>
<keyword evidence="4" id="KW-1185">Reference proteome</keyword>
<keyword evidence="2" id="KW-1133">Transmembrane helix</keyword>
<feature type="compositionally biased region" description="Low complexity" evidence="1">
    <location>
        <begin position="38"/>
        <end position="47"/>
    </location>
</feature>
<feature type="non-terminal residue" evidence="3">
    <location>
        <position position="1"/>
    </location>
</feature>
<gene>
    <name evidence="3" type="ORF">BLA29_004504</name>
</gene>
<evidence type="ECO:0000313" key="4">
    <source>
        <dbReference type="Proteomes" id="UP000194236"/>
    </source>
</evidence>
<feature type="region of interest" description="Disordered" evidence="1">
    <location>
        <begin position="333"/>
        <end position="360"/>
    </location>
</feature>
<feature type="region of interest" description="Disordered" evidence="1">
    <location>
        <begin position="20"/>
        <end position="49"/>
    </location>
</feature>
<reference evidence="3 4" key="1">
    <citation type="submission" date="2017-03" db="EMBL/GenBank/DDBJ databases">
        <title>Genome Survey of Euroglyphus maynei.</title>
        <authorList>
            <person name="Arlian L.G."/>
            <person name="Morgan M.S."/>
            <person name="Rider S.D."/>
        </authorList>
    </citation>
    <scope>NUCLEOTIDE SEQUENCE [LARGE SCALE GENOMIC DNA]</scope>
    <source>
        <strain evidence="3">Arlian Lab</strain>
        <tissue evidence="3">Whole body</tissue>
    </source>
</reference>
<evidence type="ECO:0000313" key="3">
    <source>
        <dbReference type="EMBL" id="OTF72653.1"/>
    </source>
</evidence>
<dbReference type="OrthoDB" id="10515230at2759"/>
<proteinExistence type="predicted"/>
<dbReference type="AlphaFoldDB" id="A0A1Y3AYF0"/>